<dbReference type="EMBL" id="JBHUOS010000001">
    <property type="protein sequence ID" value="MFD2914130.1"/>
    <property type="molecule type" value="Genomic_DNA"/>
</dbReference>
<protein>
    <submittedName>
        <fullName evidence="2">Nuclease-related domain-containing protein</fullName>
    </submittedName>
</protein>
<proteinExistence type="predicted"/>
<dbReference type="InterPro" id="IPR011528">
    <property type="entry name" value="NERD"/>
</dbReference>
<sequence length="358" mass="41818">MTVVLGQIESLIRIRKTLDQEGITRFNSIGDINKFIKNYNIEKEDAFFKIQNDVDLEIDVLQAEWHELQKEYDTLQSNAITTLEDRISKLNTKCVSIGTTTAKNVFIEVANWYRLLFFIPIKFLLEKNFNRLISWKTNKKGGILKSKIKVIKAKMPNRQVTISKRFTKKLNELEHIKEVACSLNSLIAGAIGEKLVEKELKKLPDTHVLFNDFSLKFNEPIYNRRENDHIYSIQIDHLLVSRAGIFIIETKNWSKASIARSDMRSPVSQIRRASFALFVILNSNNSEENSFLNKHHWGDRKLQIRNLIVMINNKPKEEFKFVTVKVLNELNDFINYFEPIYDESEVESIVQHLKNIKN</sequence>
<evidence type="ECO:0000259" key="1">
    <source>
        <dbReference type="PROSITE" id="PS50965"/>
    </source>
</evidence>
<evidence type="ECO:0000313" key="2">
    <source>
        <dbReference type="EMBL" id="MFD2914130.1"/>
    </source>
</evidence>
<dbReference type="PROSITE" id="PS50965">
    <property type="entry name" value="NERD"/>
    <property type="match status" value="1"/>
</dbReference>
<reference evidence="3" key="1">
    <citation type="journal article" date="2019" name="Int. J. Syst. Evol. Microbiol.">
        <title>The Global Catalogue of Microorganisms (GCM) 10K type strain sequencing project: providing services to taxonomists for standard genome sequencing and annotation.</title>
        <authorList>
            <consortium name="The Broad Institute Genomics Platform"/>
            <consortium name="The Broad Institute Genome Sequencing Center for Infectious Disease"/>
            <person name="Wu L."/>
            <person name="Ma J."/>
        </authorList>
    </citation>
    <scope>NUCLEOTIDE SEQUENCE [LARGE SCALE GENOMIC DNA]</scope>
    <source>
        <strain evidence="3">KCTC 32514</strain>
    </source>
</reference>
<dbReference type="Proteomes" id="UP001597548">
    <property type="component" value="Unassembled WGS sequence"/>
</dbReference>
<evidence type="ECO:0000313" key="3">
    <source>
        <dbReference type="Proteomes" id="UP001597548"/>
    </source>
</evidence>
<keyword evidence="3" id="KW-1185">Reference proteome</keyword>
<name>A0ABW5ZMA6_9FLAO</name>
<organism evidence="2 3">
    <name type="scientific">Psychroserpens luteus</name>
    <dbReference type="NCBI Taxonomy" id="1434066"/>
    <lineage>
        <taxon>Bacteria</taxon>
        <taxon>Pseudomonadati</taxon>
        <taxon>Bacteroidota</taxon>
        <taxon>Flavobacteriia</taxon>
        <taxon>Flavobacteriales</taxon>
        <taxon>Flavobacteriaceae</taxon>
        <taxon>Psychroserpens</taxon>
    </lineage>
</organism>
<dbReference type="Pfam" id="PF08378">
    <property type="entry name" value="NERD"/>
    <property type="match status" value="1"/>
</dbReference>
<gene>
    <name evidence="2" type="ORF">ACFS29_00635</name>
</gene>
<accession>A0ABW5ZMA6</accession>
<dbReference type="RefSeq" id="WP_194507220.1">
    <property type="nucleotide sequence ID" value="NZ_JADILU010000002.1"/>
</dbReference>
<feature type="domain" description="NERD" evidence="1">
    <location>
        <begin position="188"/>
        <end position="300"/>
    </location>
</feature>
<comment type="caution">
    <text evidence="2">The sequence shown here is derived from an EMBL/GenBank/DDBJ whole genome shotgun (WGS) entry which is preliminary data.</text>
</comment>